<gene>
    <name evidence="9" type="ORF">ACFSSA_08465</name>
</gene>
<dbReference type="PANTHER" id="PTHR33778">
    <property type="entry name" value="PROTEIN MGTC"/>
    <property type="match status" value="1"/>
</dbReference>
<evidence type="ECO:0000313" key="9">
    <source>
        <dbReference type="EMBL" id="MFD2256706.1"/>
    </source>
</evidence>
<dbReference type="PRINTS" id="PR01837">
    <property type="entry name" value="MGTCSAPBPROT"/>
</dbReference>
<keyword evidence="4 7" id="KW-0812">Transmembrane</keyword>
<keyword evidence="5 7" id="KW-1133">Transmembrane helix</keyword>
<dbReference type="Proteomes" id="UP001597375">
    <property type="component" value="Unassembled WGS sequence"/>
</dbReference>
<evidence type="ECO:0000256" key="1">
    <source>
        <dbReference type="ARBA" id="ARBA00004651"/>
    </source>
</evidence>
<keyword evidence="6 7" id="KW-0472">Membrane</keyword>
<keyword evidence="10" id="KW-1185">Reference proteome</keyword>
<dbReference type="EMBL" id="JBHUIT010000012">
    <property type="protein sequence ID" value="MFD2256706.1"/>
    <property type="molecule type" value="Genomic_DNA"/>
</dbReference>
<evidence type="ECO:0000259" key="8">
    <source>
        <dbReference type="Pfam" id="PF02308"/>
    </source>
</evidence>
<evidence type="ECO:0000313" key="10">
    <source>
        <dbReference type="Proteomes" id="UP001597375"/>
    </source>
</evidence>
<evidence type="ECO:0000256" key="3">
    <source>
        <dbReference type="ARBA" id="ARBA00022475"/>
    </source>
</evidence>
<proteinExistence type="inferred from homology"/>
<protein>
    <submittedName>
        <fullName evidence="9">MgtC/SapB family protein</fullName>
    </submittedName>
</protein>
<feature type="domain" description="MgtC/SapB/SrpB/YhiD N-terminal" evidence="8">
    <location>
        <begin position="14"/>
        <end position="149"/>
    </location>
</feature>
<evidence type="ECO:0000256" key="7">
    <source>
        <dbReference type="SAM" id="Phobius"/>
    </source>
</evidence>
<name>A0ABW5D7H6_9BACT</name>
<sequence>MDFLSELRDIGLITLACLLGGAVGLERESDGKPAGFRTHMIISGAASLLVVCGKWLVIDEIFAGPEGSLRYDPIRIIEAVIVGVSFIGAGTILKISNNDHGARVKYLTTAASLLFSAGIGICVALERFVIAIGMTVLILVINGVFGRWEEKHLND</sequence>
<evidence type="ECO:0000256" key="5">
    <source>
        <dbReference type="ARBA" id="ARBA00022989"/>
    </source>
</evidence>
<comment type="caution">
    <text evidence="9">The sequence shown here is derived from an EMBL/GenBank/DDBJ whole genome shotgun (WGS) entry which is preliminary data.</text>
</comment>
<comment type="subcellular location">
    <subcellularLocation>
        <location evidence="1">Cell membrane</location>
        <topology evidence="1">Multi-pass membrane protein</topology>
    </subcellularLocation>
</comment>
<feature type="transmembrane region" description="Helical" evidence="7">
    <location>
        <begin position="113"/>
        <end position="141"/>
    </location>
</feature>
<reference evidence="10" key="1">
    <citation type="journal article" date="2019" name="Int. J. Syst. Evol. Microbiol.">
        <title>The Global Catalogue of Microorganisms (GCM) 10K type strain sequencing project: providing services to taxonomists for standard genome sequencing and annotation.</title>
        <authorList>
            <consortium name="The Broad Institute Genomics Platform"/>
            <consortium name="The Broad Institute Genome Sequencing Center for Infectious Disease"/>
            <person name="Wu L."/>
            <person name="Ma J."/>
        </authorList>
    </citation>
    <scope>NUCLEOTIDE SEQUENCE [LARGE SCALE GENOMIC DNA]</scope>
    <source>
        <strain evidence="10">CGMCC 4.7106</strain>
    </source>
</reference>
<evidence type="ECO:0000256" key="2">
    <source>
        <dbReference type="ARBA" id="ARBA00009298"/>
    </source>
</evidence>
<feature type="transmembrane region" description="Helical" evidence="7">
    <location>
        <begin position="40"/>
        <end position="62"/>
    </location>
</feature>
<dbReference type="RefSeq" id="WP_386819996.1">
    <property type="nucleotide sequence ID" value="NZ_JBHUIT010000012.1"/>
</dbReference>
<evidence type="ECO:0000256" key="6">
    <source>
        <dbReference type="ARBA" id="ARBA00023136"/>
    </source>
</evidence>
<evidence type="ECO:0000256" key="4">
    <source>
        <dbReference type="ARBA" id="ARBA00022692"/>
    </source>
</evidence>
<feature type="transmembrane region" description="Helical" evidence="7">
    <location>
        <begin position="74"/>
        <end position="93"/>
    </location>
</feature>
<dbReference type="PANTHER" id="PTHR33778:SF1">
    <property type="entry name" value="MAGNESIUM TRANSPORTER YHID-RELATED"/>
    <property type="match status" value="1"/>
</dbReference>
<dbReference type="Pfam" id="PF02308">
    <property type="entry name" value="MgtC"/>
    <property type="match status" value="1"/>
</dbReference>
<dbReference type="InterPro" id="IPR003416">
    <property type="entry name" value="MgtC/SapB/SrpB/YhiD_fam"/>
</dbReference>
<organism evidence="9 10">
    <name type="scientific">Luteolibacter algae</name>
    <dbReference type="NCBI Taxonomy" id="454151"/>
    <lineage>
        <taxon>Bacteria</taxon>
        <taxon>Pseudomonadati</taxon>
        <taxon>Verrucomicrobiota</taxon>
        <taxon>Verrucomicrobiia</taxon>
        <taxon>Verrucomicrobiales</taxon>
        <taxon>Verrucomicrobiaceae</taxon>
        <taxon>Luteolibacter</taxon>
    </lineage>
</organism>
<keyword evidence="3" id="KW-1003">Cell membrane</keyword>
<accession>A0ABW5D7H6</accession>
<comment type="similarity">
    <text evidence="2">Belongs to the MgtC/SapB family.</text>
</comment>
<dbReference type="InterPro" id="IPR049177">
    <property type="entry name" value="MgtC_SapB_SrpB_YhiD_N"/>
</dbReference>